<comment type="caution">
    <text evidence="1">The sequence shown here is derived from an EMBL/GenBank/DDBJ whole genome shotgun (WGS) entry which is preliminary data.</text>
</comment>
<sequence length="371" mass="41805">MASQQFVPDARPYRICSYSLSNPHEDSAWFSLGLRLHGKEFSITVLESQFRNSPNRLREFLKYHAYLTSHEDTSEGEDDACTAESNDVGGGQDMTIDDCFAWAVQPFIVLFNEIAPKPSPTLEITLDDYFNYDSYCCHLRATYDSLEPGPVELLETIPSFIPEEYETESSNQENPEVSALFPTFPLSVIEIVSDRPEDKFDEEPRLVRVQGSEYFFKSFEALGEDIGRSEIRKYEEMAKANLSPESHISRLFGIAQDDQGKVVGIMLHRIHHENTTLEDVILTTTPESTRKRWRDQIRQSLEALHAAGIAWGDARAGNVIVDVQGDAWITNFAGGYTKGWVDKDRTGAIASDIQGFSRIEELLTTRGGALV</sequence>
<organism evidence="1 2">
    <name type="scientific">Lecanicillium saksenae</name>
    <dbReference type="NCBI Taxonomy" id="468837"/>
    <lineage>
        <taxon>Eukaryota</taxon>
        <taxon>Fungi</taxon>
        <taxon>Dikarya</taxon>
        <taxon>Ascomycota</taxon>
        <taxon>Pezizomycotina</taxon>
        <taxon>Sordariomycetes</taxon>
        <taxon>Hypocreomycetidae</taxon>
        <taxon>Hypocreales</taxon>
        <taxon>Cordycipitaceae</taxon>
        <taxon>Lecanicillium</taxon>
    </lineage>
</organism>
<dbReference type="EMBL" id="JANAKD010000026">
    <property type="protein sequence ID" value="KAJ3498978.1"/>
    <property type="molecule type" value="Genomic_DNA"/>
</dbReference>
<gene>
    <name evidence="1" type="ORF">NLG97_g705</name>
</gene>
<keyword evidence="2" id="KW-1185">Reference proteome</keyword>
<protein>
    <submittedName>
        <fullName evidence="1">Uncharacterized protein</fullName>
    </submittedName>
</protein>
<reference evidence="1" key="1">
    <citation type="submission" date="2022-07" db="EMBL/GenBank/DDBJ databases">
        <title>Genome Sequence of Lecanicillium saksenae.</title>
        <authorList>
            <person name="Buettner E."/>
        </authorList>
    </citation>
    <scope>NUCLEOTIDE SEQUENCE</scope>
    <source>
        <strain evidence="1">VT-O1</strain>
    </source>
</reference>
<evidence type="ECO:0000313" key="1">
    <source>
        <dbReference type="EMBL" id="KAJ3498978.1"/>
    </source>
</evidence>
<evidence type="ECO:0000313" key="2">
    <source>
        <dbReference type="Proteomes" id="UP001148737"/>
    </source>
</evidence>
<name>A0ACC1R9Y4_9HYPO</name>
<dbReference type="Proteomes" id="UP001148737">
    <property type="component" value="Unassembled WGS sequence"/>
</dbReference>
<proteinExistence type="predicted"/>
<accession>A0ACC1R9Y4</accession>